<dbReference type="KEGG" id="obj:EIO64_13960"/>
<evidence type="ECO:0000313" key="2">
    <source>
        <dbReference type="EMBL" id="QCI60180.1"/>
    </source>
</evidence>
<keyword evidence="3" id="KW-1185">Reference proteome</keyword>
<name>A0A4D7AWM6_9FIRM</name>
<feature type="transmembrane region" description="Helical" evidence="1">
    <location>
        <begin position="21"/>
        <end position="44"/>
    </location>
</feature>
<proteinExistence type="predicted"/>
<dbReference type="RefSeq" id="WP_021751682.1">
    <property type="nucleotide sequence ID" value="NZ_CP034413.3"/>
</dbReference>
<accession>A0A4D7AWM6</accession>
<evidence type="ECO:0000256" key="1">
    <source>
        <dbReference type="SAM" id="Phobius"/>
    </source>
</evidence>
<dbReference type="Proteomes" id="UP000298642">
    <property type="component" value="Chromosome"/>
</dbReference>
<keyword evidence="1" id="KW-0812">Transmembrane</keyword>
<dbReference type="EMBL" id="CP034413">
    <property type="protein sequence ID" value="QCI60180.1"/>
    <property type="molecule type" value="Genomic_DNA"/>
</dbReference>
<gene>
    <name evidence="2" type="ORF">EIO64_13960</name>
</gene>
<organism evidence="2 3">
    <name type="scientific">Dysosmobacter welbionis</name>
    <dbReference type="NCBI Taxonomy" id="2093857"/>
    <lineage>
        <taxon>Bacteria</taxon>
        <taxon>Bacillati</taxon>
        <taxon>Bacillota</taxon>
        <taxon>Clostridia</taxon>
        <taxon>Eubacteriales</taxon>
        <taxon>Oscillospiraceae</taxon>
        <taxon>Dysosmobacter</taxon>
    </lineage>
</organism>
<sequence length="107" mass="11457">MNQKATRKITPAAVRLLALDAVRGAVIGMLIGTGGSKVLLAAALPERKLNLLYRPFAKVGKAALMLYSVPFVLAWILMLFGLTPSLPSHNFPAGMLWSSSSHWLLAG</sequence>
<dbReference type="AlphaFoldDB" id="A0A4D7AWM6"/>
<protein>
    <submittedName>
        <fullName evidence="2">Uncharacterized protein</fullName>
    </submittedName>
</protein>
<keyword evidence="1" id="KW-1133">Transmembrane helix</keyword>
<evidence type="ECO:0000313" key="3">
    <source>
        <dbReference type="Proteomes" id="UP000298642"/>
    </source>
</evidence>
<reference evidence="3" key="1">
    <citation type="submission" date="2018-12" db="EMBL/GenBank/DDBJ databases">
        <title>Dusodibacter welbiota gen. nov., sp. nov., isolated from human faeces and emended description of the Oscillibacter genus.</title>
        <authorList>
            <person name="Le Roy T."/>
            <person name="Van der Smissen P."/>
            <person name="Delzenne N."/>
            <person name="Muccioli G."/>
            <person name="Collet J.F."/>
            <person name="Cani P.D."/>
        </authorList>
    </citation>
    <scope>NUCLEOTIDE SEQUENCE [LARGE SCALE GENOMIC DNA]</scope>
    <source>
        <strain evidence="3">J115</strain>
    </source>
</reference>
<feature type="transmembrane region" description="Helical" evidence="1">
    <location>
        <begin position="64"/>
        <end position="82"/>
    </location>
</feature>
<keyword evidence="1" id="KW-0472">Membrane</keyword>